<keyword evidence="3 6" id="KW-0378">Hydrolase</keyword>
<dbReference type="EMBL" id="ML975149">
    <property type="protein sequence ID" value="KAF1817466.1"/>
    <property type="molecule type" value="Genomic_DNA"/>
</dbReference>
<feature type="active site" description="Nucleophile" evidence="4">
    <location>
        <position position="181"/>
    </location>
</feature>
<sequence>MAPDIQPFKIHVSESAIESLNDKLDASQFPEETTFSDDWKYGTPLSDIKHLAQHWREKFNWRQQEAKLNEYPQYTTSVNVDGFGEVELHFLHQQTRNGNSIPLLFCHGWPGSFLEVLRILPLLTSTAPGAPSFHIVAPSLPNFGFSSLIQKPGFSIPQYAEALHSLMQKLGYSHYAAQGGDWGFIIVRMLAQLYPSSLLFHHLNFVRANPPSPTAHPLLYLQHALTPYTAAEKNGIERTKWFCGPGFAYNDLQAHSPHTIGIALRDSPLALLAWLHERLVQWTDNYKWDLDEELTWVSLYWFSVAGPGASARIYHESRFAELEKHDKCFEYNAGVLLGLSYFPRDLVVPPTIWGRTLGKVVFERRHADGGHFAAWERPNLVAGDLQDMAKRDPVRRIVEQRLAIKLA</sequence>
<dbReference type="OrthoDB" id="7130006at2759"/>
<dbReference type="RefSeq" id="XP_033539097.1">
    <property type="nucleotide sequence ID" value="XM_033678509.1"/>
</dbReference>
<evidence type="ECO:0000313" key="8">
    <source>
        <dbReference type="RefSeq" id="XP_033539097.1"/>
    </source>
</evidence>
<dbReference type="GeneID" id="54419079"/>
<evidence type="ECO:0000256" key="4">
    <source>
        <dbReference type="PIRSR" id="PIRSR001112-1"/>
    </source>
</evidence>
<feature type="active site" description="Proton acceptor" evidence="4">
    <location>
        <position position="371"/>
    </location>
</feature>
<dbReference type="PANTHER" id="PTHR21661:SF35">
    <property type="entry name" value="EPOXIDE HYDROLASE"/>
    <property type="match status" value="1"/>
</dbReference>
<dbReference type="PRINTS" id="PR00412">
    <property type="entry name" value="EPOXHYDRLASE"/>
</dbReference>
<dbReference type="GO" id="GO:0004301">
    <property type="term" value="F:epoxide hydrolase activity"/>
    <property type="evidence" value="ECO:0007669"/>
    <property type="project" value="TreeGrafter"/>
</dbReference>
<dbReference type="InterPro" id="IPR029058">
    <property type="entry name" value="AB_hydrolase_fold"/>
</dbReference>
<reference evidence="6 8" key="1">
    <citation type="submission" date="2020-01" db="EMBL/GenBank/DDBJ databases">
        <authorList>
            <consortium name="DOE Joint Genome Institute"/>
            <person name="Haridas S."/>
            <person name="Albert R."/>
            <person name="Binder M."/>
            <person name="Bloem J."/>
            <person name="Labutti K."/>
            <person name="Salamov A."/>
            <person name="Andreopoulos B."/>
            <person name="Baker S.E."/>
            <person name="Barry K."/>
            <person name="Bills G."/>
            <person name="Bluhm B.H."/>
            <person name="Cannon C."/>
            <person name="Castanera R."/>
            <person name="Culley D.E."/>
            <person name="Daum C."/>
            <person name="Ezra D."/>
            <person name="Gonzalez J.B."/>
            <person name="Henrissat B."/>
            <person name="Kuo A."/>
            <person name="Liang C."/>
            <person name="Lipzen A."/>
            <person name="Lutzoni F."/>
            <person name="Magnuson J."/>
            <person name="Mondo S."/>
            <person name="Nolan M."/>
            <person name="Ohm R."/>
            <person name="Pangilinan J."/>
            <person name="Park H.-J."/>
            <person name="Ramirez L."/>
            <person name="Alfaro M."/>
            <person name="Sun H."/>
            <person name="Tritt A."/>
            <person name="Yoshinaga Y."/>
            <person name="Zwiers L.-H."/>
            <person name="Turgeon B.G."/>
            <person name="Goodwin S.B."/>
            <person name="Spatafora J.W."/>
            <person name="Crous P.W."/>
            <person name="Grigoriev I.V."/>
        </authorList>
    </citation>
    <scope>NUCLEOTIDE SEQUENCE</scope>
    <source>
        <strain evidence="6 8">CBS 781.70</strain>
    </source>
</reference>
<dbReference type="InterPro" id="IPR010497">
    <property type="entry name" value="Epoxide_hydro_N"/>
</dbReference>
<dbReference type="InterPro" id="IPR000639">
    <property type="entry name" value="Epox_hydrolase-like"/>
</dbReference>
<evidence type="ECO:0000313" key="6">
    <source>
        <dbReference type="EMBL" id="KAF1817466.1"/>
    </source>
</evidence>
<dbReference type="GO" id="GO:0097176">
    <property type="term" value="P:epoxide metabolic process"/>
    <property type="evidence" value="ECO:0007669"/>
    <property type="project" value="TreeGrafter"/>
</dbReference>
<evidence type="ECO:0000259" key="5">
    <source>
        <dbReference type="Pfam" id="PF06441"/>
    </source>
</evidence>
<protein>
    <submittedName>
        <fullName evidence="6 8">Alpha/beta-hydrolase</fullName>
    </submittedName>
</protein>
<evidence type="ECO:0000256" key="1">
    <source>
        <dbReference type="ARBA" id="ARBA00010088"/>
    </source>
</evidence>
<feature type="domain" description="Epoxide hydrolase N-terminal" evidence="5">
    <location>
        <begin position="5"/>
        <end position="116"/>
    </location>
</feature>
<name>A0A6G1GHN8_9PEZI</name>
<feature type="active site" description="Proton donor" evidence="4">
    <location>
        <position position="314"/>
    </location>
</feature>
<dbReference type="InterPro" id="IPR016292">
    <property type="entry name" value="Epoxide_hydrolase"/>
</dbReference>
<keyword evidence="2" id="KW-0058">Aromatic hydrocarbons catabolism</keyword>
<evidence type="ECO:0000256" key="3">
    <source>
        <dbReference type="ARBA" id="ARBA00022801"/>
    </source>
</evidence>
<reference evidence="8" key="3">
    <citation type="submission" date="2025-04" db="UniProtKB">
        <authorList>
            <consortium name="RefSeq"/>
        </authorList>
    </citation>
    <scope>IDENTIFICATION</scope>
    <source>
        <strain evidence="8">CBS 781.70</strain>
    </source>
</reference>
<dbReference type="Gene3D" id="3.40.50.1820">
    <property type="entry name" value="alpha/beta hydrolase"/>
    <property type="match status" value="1"/>
</dbReference>
<evidence type="ECO:0000256" key="2">
    <source>
        <dbReference type="ARBA" id="ARBA00022797"/>
    </source>
</evidence>
<reference evidence="8" key="2">
    <citation type="submission" date="2020-04" db="EMBL/GenBank/DDBJ databases">
        <authorList>
            <consortium name="NCBI Genome Project"/>
        </authorList>
    </citation>
    <scope>NUCLEOTIDE SEQUENCE</scope>
    <source>
        <strain evidence="8">CBS 781.70</strain>
    </source>
</reference>
<dbReference type="Proteomes" id="UP000504638">
    <property type="component" value="Unplaced"/>
</dbReference>
<evidence type="ECO:0000313" key="7">
    <source>
        <dbReference type="Proteomes" id="UP000504638"/>
    </source>
</evidence>
<comment type="similarity">
    <text evidence="1">Belongs to the peptidase S33 family.</text>
</comment>
<dbReference type="PANTHER" id="PTHR21661">
    <property type="entry name" value="EPOXIDE HYDROLASE 1-RELATED"/>
    <property type="match status" value="1"/>
</dbReference>
<proteinExistence type="inferred from homology"/>
<accession>A0A6G1GHN8</accession>
<organism evidence="6">
    <name type="scientific">Eremomyces bilateralis CBS 781.70</name>
    <dbReference type="NCBI Taxonomy" id="1392243"/>
    <lineage>
        <taxon>Eukaryota</taxon>
        <taxon>Fungi</taxon>
        <taxon>Dikarya</taxon>
        <taxon>Ascomycota</taxon>
        <taxon>Pezizomycotina</taxon>
        <taxon>Dothideomycetes</taxon>
        <taxon>Dothideomycetes incertae sedis</taxon>
        <taxon>Eremomycetales</taxon>
        <taxon>Eremomycetaceae</taxon>
        <taxon>Eremomyces</taxon>
    </lineage>
</organism>
<gene>
    <name evidence="6 8" type="ORF">P152DRAFT_454054</name>
</gene>
<dbReference type="AlphaFoldDB" id="A0A6G1GHN8"/>
<dbReference type="PIRSF" id="PIRSF001112">
    <property type="entry name" value="Epoxide_hydrolase"/>
    <property type="match status" value="1"/>
</dbReference>
<dbReference type="Pfam" id="PF06441">
    <property type="entry name" value="EHN"/>
    <property type="match status" value="1"/>
</dbReference>
<keyword evidence="7" id="KW-1185">Reference proteome</keyword>
<dbReference type="SUPFAM" id="SSF53474">
    <property type="entry name" value="alpha/beta-Hydrolases"/>
    <property type="match status" value="1"/>
</dbReference>